<proteinExistence type="predicted"/>
<reference evidence="2" key="1">
    <citation type="journal article" date="2022" name="bioRxiv">
        <title>Sequencing and chromosome-scale assembly of the giantPleurodeles waltlgenome.</title>
        <authorList>
            <person name="Brown T."/>
            <person name="Elewa A."/>
            <person name="Iarovenko S."/>
            <person name="Subramanian E."/>
            <person name="Araus A.J."/>
            <person name="Petzold A."/>
            <person name="Susuki M."/>
            <person name="Suzuki K.-i.T."/>
            <person name="Hayashi T."/>
            <person name="Toyoda A."/>
            <person name="Oliveira C."/>
            <person name="Osipova E."/>
            <person name="Leigh N.D."/>
            <person name="Simon A."/>
            <person name="Yun M.H."/>
        </authorList>
    </citation>
    <scope>NUCLEOTIDE SEQUENCE</scope>
    <source>
        <strain evidence="2">20211129_DDA</strain>
        <tissue evidence="2">Liver</tissue>
    </source>
</reference>
<dbReference type="AlphaFoldDB" id="A0AAV7P2L0"/>
<accession>A0AAV7P2L0</accession>
<evidence type="ECO:0000313" key="2">
    <source>
        <dbReference type="EMBL" id="KAJ1121457.1"/>
    </source>
</evidence>
<evidence type="ECO:0000256" key="1">
    <source>
        <dbReference type="SAM" id="MobiDB-lite"/>
    </source>
</evidence>
<feature type="compositionally biased region" description="Low complexity" evidence="1">
    <location>
        <begin position="117"/>
        <end position="126"/>
    </location>
</feature>
<evidence type="ECO:0000313" key="3">
    <source>
        <dbReference type="Proteomes" id="UP001066276"/>
    </source>
</evidence>
<feature type="region of interest" description="Disordered" evidence="1">
    <location>
        <begin position="28"/>
        <end position="139"/>
    </location>
</feature>
<gene>
    <name evidence="2" type="ORF">NDU88_009565</name>
</gene>
<keyword evidence="3" id="KW-1185">Reference proteome</keyword>
<name>A0AAV7P2L0_PLEWA</name>
<sequence>MFQTGGIFCFRRLPWSPCQCEGAESAARCEGPSCQPEGQHGTGWGRAQGRGRLTPAPATPHKGGPLSGDRARGPEPPEARGRLPAASPPVGPPSAPRGPGQEPARAPQTHHFKRPEPTSAPTPAAAILGRSRRPDIRSPRLASPHTTFFFAAHPHWANFSPYTQECCLLTLPVRPCPPYVRGGSFIQLLPAGVSSCVRLRSPSAVLRMRERSQQHRSKRGV</sequence>
<dbReference type="Proteomes" id="UP001066276">
    <property type="component" value="Chromosome 8"/>
</dbReference>
<feature type="compositionally biased region" description="Pro residues" evidence="1">
    <location>
        <begin position="86"/>
        <end position="96"/>
    </location>
</feature>
<protein>
    <submittedName>
        <fullName evidence="2">Uncharacterized protein</fullName>
    </submittedName>
</protein>
<comment type="caution">
    <text evidence="2">The sequence shown here is derived from an EMBL/GenBank/DDBJ whole genome shotgun (WGS) entry which is preliminary data.</text>
</comment>
<dbReference type="EMBL" id="JANPWB010000012">
    <property type="protein sequence ID" value="KAJ1121457.1"/>
    <property type="molecule type" value="Genomic_DNA"/>
</dbReference>
<organism evidence="2 3">
    <name type="scientific">Pleurodeles waltl</name>
    <name type="common">Iberian ribbed newt</name>
    <dbReference type="NCBI Taxonomy" id="8319"/>
    <lineage>
        <taxon>Eukaryota</taxon>
        <taxon>Metazoa</taxon>
        <taxon>Chordata</taxon>
        <taxon>Craniata</taxon>
        <taxon>Vertebrata</taxon>
        <taxon>Euteleostomi</taxon>
        <taxon>Amphibia</taxon>
        <taxon>Batrachia</taxon>
        <taxon>Caudata</taxon>
        <taxon>Salamandroidea</taxon>
        <taxon>Salamandridae</taxon>
        <taxon>Pleurodelinae</taxon>
        <taxon>Pleurodeles</taxon>
    </lineage>
</organism>
<feature type="compositionally biased region" description="Basic and acidic residues" evidence="1">
    <location>
        <begin position="69"/>
        <end position="81"/>
    </location>
</feature>